<dbReference type="InterPro" id="IPR036249">
    <property type="entry name" value="Thioredoxin-like_sf"/>
</dbReference>
<dbReference type="EMBL" id="DOYJ01000039">
    <property type="protein sequence ID" value="HCB74780.1"/>
    <property type="molecule type" value="Genomic_DNA"/>
</dbReference>
<dbReference type="GO" id="GO:0016491">
    <property type="term" value="F:oxidoreductase activity"/>
    <property type="evidence" value="ECO:0007669"/>
    <property type="project" value="UniProtKB-KW"/>
</dbReference>
<dbReference type="PANTHER" id="PTHR13887">
    <property type="entry name" value="GLUTATHIONE S-TRANSFERASE KAPPA"/>
    <property type="match status" value="1"/>
</dbReference>
<evidence type="ECO:0000256" key="5">
    <source>
        <dbReference type="SAM" id="SignalP"/>
    </source>
</evidence>
<keyword evidence="4" id="KW-0676">Redox-active center</keyword>
<evidence type="ECO:0000256" key="2">
    <source>
        <dbReference type="ARBA" id="ARBA00023002"/>
    </source>
</evidence>
<dbReference type="PANTHER" id="PTHR13887:SF14">
    <property type="entry name" value="DISULFIDE BOND FORMATION PROTEIN D"/>
    <property type="match status" value="1"/>
</dbReference>
<organism evidence="7 8">
    <name type="scientific">Sphingomonas bacterium</name>
    <dbReference type="NCBI Taxonomy" id="1895847"/>
    <lineage>
        <taxon>Bacteria</taxon>
        <taxon>Pseudomonadati</taxon>
        <taxon>Pseudomonadota</taxon>
        <taxon>Alphaproteobacteria</taxon>
        <taxon>Sphingomonadales</taxon>
        <taxon>Sphingomonadaceae</taxon>
        <taxon>Sphingomonas</taxon>
    </lineage>
</organism>
<proteinExistence type="predicted"/>
<evidence type="ECO:0000256" key="3">
    <source>
        <dbReference type="ARBA" id="ARBA00023157"/>
    </source>
</evidence>
<dbReference type="Gene3D" id="3.40.30.10">
    <property type="entry name" value="Glutaredoxin"/>
    <property type="match status" value="1"/>
</dbReference>
<evidence type="ECO:0000256" key="1">
    <source>
        <dbReference type="ARBA" id="ARBA00022729"/>
    </source>
</evidence>
<evidence type="ECO:0000313" key="7">
    <source>
        <dbReference type="EMBL" id="HCB74780.1"/>
    </source>
</evidence>
<gene>
    <name evidence="7" type="ORF">DEP91_01160</name>
</gene>
<keyword evidence="2" id="KW-0560">Oxidoreductase</keyword>
<protein>
    <submittedName>
        <fullName evidence="7">Disulfide bond formation protein DsbA</fullName>
    </submittedName>
</protein>
<accession>A0A3D0W7Z3</accession>
<keyword evidence="1 5" id="KW-0732">Signal</keyword>
<dbReference type="InterPro" id="IPR013766">
    <property type="entry name" value="Thioredoxin_domain"/>
</dbReference>
<feature type="signal peptide" evidence="5">
    <location>
        <begin position="1"/>
        <end position="20"/>
    </location>
</feature>
<evidence type="ECO:0000259" key="6">
    <source>
        <dbReference type="PROSITE" id="PS51352"/>
    </source>
</evidence>
<dbReference type="Pfam" id="PF01323">
    <property type="entry name" value="DSBA"/>
    <property type="match status" value="1"/>
</dbReference>
<name>A0A3D0W7Z3_9SPHN</name>
<feature type="domain" description="Thioredoxin" evidence="6">
    <location>
        <begin position="9"/>
        <end position="209"/>
    </location>
</feature>
<comment type="caution">
    <text evidence="7">The sequence shown here is derived from an EMBL/GenBank/DDBJ whole genome shotgun (WGS) entry which is preliminary data.</text>
</comment>
<keyword evidence="3" id="KW-1015">Disulfide bond</keyword>
<evidence type="ECO:0000313" key="8">
    <source>
        <dbReference type="Proteomes" id="UP000262699"/>
    </source>
</evidence>
<dbReference type="Proteomes" id="UP000262699">
    <property type="component" value="Unassembled WGS sequence"/>
</dbReference>
<evidence type="ECO:0000256" key="4">
    <source>
        <dbReference type="ARBA" id="ARBA00023284"/>
    </source>
</evidence>
<reference evidence="7 8" key="1">
    <citation type="journal article" date="2018" name="Nat. Biotechnol.">
        <title>A standardized bacterial taxonomy based on genome phylogeny substantially revises the tree of life.</title>
        <authorList>
            <person name="Parks D.H."/>
            <person name="Chuvochina M."/>
            <person name="Waite D.W."/>
            <person name="Rinke C."/>
            <person name="Skarshewski A."/>
            <person name="Chaumeil P.A."/>
            <person name="Hugenholtz P."/>
        </authorList>
    </citation>
    <scope>NUCLEOTIDE SEQUENCE [LARGE SCALE GENOMIC DNA]</scope>
    <source>
        <strain evidence="7">UBA9015</strain>
    </source>
</reference>
<dbReference type="PROSITE" id="PS51352">
    <property type="entry name" value="THIOREDOXIN_2"/>
    <property type="match status" value="1"/>
</dbReference>
<dbReference type="SUPFAM" id="SSF52833">
    <property type="entry name" value="Thioredoxin-like"/>
    <property type="match status" value="1"/>
</dbReference>
<dbReference type="InterPro" id="IPR001853">
    <property type="entry name" value="DSBA-like_thioredoxin_dom"/>
</dbReference>
<dbReference type="AlphaFoldDB" id="A0A3D0W7Z3"/>
<dbReference type="CDD" id="cd03023">
    <property type="entry name" value="DsbA_Com1_like"/>
    <property type="match status" value="1"/>
</dbReference>
<sequence>MKSALLAVALFGAAALPLAAQSLEEAGDTRRAGEAAAVRREIAGDPVAPAVAPKGADVTLVVFSDYQCPYCRRIHPAIEQLKREDRRLRIVYRDWPIFGAPSVEAARTAIAANYQGRHAAFNDALMATQGRIDGAAIRAAAARAGVDWKRLKADENRHAGEIEGVIARTRGYARAMGLTGTPAMLVGRYLIPGAVDLPTLREAIAAARTDKASRAGP</sequence>
<feature type="chain" id="PRO_5017810601" evidence="5">
    <location>
        <begin position="21"/>
        <end position="217"/>
    </location>
</feature>